<dbReference type="EMBL" id="HE572590">
    <property type="protein sequence ID" value="CCC45456.1"/>
    <property type="molecule type" value="Genomic_DNA"/>
</dbReference>
<name>A0AB72XPK6_MYCCP</name>
<dbReference type="InterPro" id="IPR036397">
    <property type="entry name" value="RNaseH_sf"/>
</dbReference>
<dbReference type="PANTHER" id="PTHR46889:SF4">
    <property type="entry name" value="TRANSPOSASE INSO FOR INSERTION SEQUENCE ELEMENT IS911B-RELATED"/>
    <property type="match status" value="1"/>
</dbReference>
<dbReference type="InterPro" id="IPR050900">
    <property type="entry name" value="Transposase_IS3/IS150/IS904"/>
</dbReference>
<dbReference type="Pfam" id="PF00665">
    <property type="entry name" value="rve"/>
    <property type="match status" value="1"/>
</dbReference>
<dbReference type="Pfam" id="PF13333">
    <property type="entry name" value="rve_2"/>
    <property type="match status" value="1"/>
</dbReference>
<dbReference type="GO" id="GO:0003676">
    <property type="term" value="F:nucleic acid binding"/>
    <property type="evidence" value="ECO:0007669"/>
    <property type="project" value="InterPro"/>
</dbReference>
<sequence length="346" mass="37732">MRERTRGTQAVACGECGAGDGARCSQTLGRPLGQGSDASVGLAAVIATQRVEHGIPHAVSCRALGVSQAWFYKWCHSDGSPRRARRKALAATIGYLFAKHKRTYGSPRITADLRDMGWRVSVNTVAALMREQGLVARRKRRRHGTTKPDKSARKAPDLLGRDFSPRDHPNLAWVGDLTEIPTDEGKLHLASVIDLHSRRVPGFAMGVHHDAALARAALCMAIAVRGGSVAGVIFHTDQGGEYTGELFASACRSARVTQSMGRTGSALDNAAAESFNSTLEWELLRNNHFHTREEARHAVAAWIDEYNVERRHSTNGMLSPVDYERACGQQRSEQPAGEQHAQKRAA</sequence>
<dbReference type="InterPro" id="IPR048020">
    <property type="entry name" value="Transpos_IS3"/>
</dbReference>
<dbReference type="EMBL" id="HE572590">
    <property type="protein sequence ID" value="CCC46195.1"/>
    <property type="molecule type" value="Genomic_DNA"/>
</dbReference>
<comment type="function">
    <text evidence="1">Involved in the transposition of the insertion sequence.</text>
</comment>
<evidence type="ECO:0000313" key="5">
    <source>
        <dbReference type="EMBL" id="CCC46195.1"/>
    </source>
</evidence>
<organism evidence="4 6">
    <name type="scientific">Mycobacterium canettii (strain CIPT 140010059)</name>
    <dbReference type="NCBI Taxonomy" id="1048245"/>
    <lineage>
        <taxon>Bacteria</taxon>
        <taxon>Bacillati</taxon>
        <taxon>Actinomycetota</taxon>
        <taxon>Actinomycetes</taxon>
        <taxon>Mycobacteriales</taxon>
        <taxon>Mycobacteriaceae</taxon>
        <taxon>Mycobacterium</taxon>
        <taxon>Mycobacterium tuberculosis complex</taxon>
    </lineage>
</organism>
<dbReference type="KEGG" id="mce:MCAN_38641"/>
<feature type="compositionally biased region" description="Basic and acidic residues" evidence="2">
    <location>
        <begin position="146"/>
        <end position="163"/>
    </location>
</feature>
<dbReference type="PROSITE" id="PS50994">
    <property type="entry name" value="INTEGRASE"/>
    <property type="match status" value="1"/>
</dbReference>
<evidence type="ECO:0000313" key="6">
    <source>
        <dbReference type="Proteomes" id="UP000008896"/>
    </source>
</evidence>
<dbReference type="GO" id="GO:0015074">
    <property type="term" value="P:DNA integration"/>
    <property type="evidence" value="ECO:0007669"/>
    <property type="project" value="InterPro"/>
</dbReference>
<reference evidence="4 6" key="2">
    <citation type="journal article" date="2012" name="PLoS Negl. Trop. Dis.">
        <title>The Genome of Mycobacterium Africanum West African 2 Reveals a Lineage-Specific Locus and Genome Erosion Common to the M. tuberculosis Complex.</title>
        <authorList>
            <person name="Bentley S.D."/>
            <person name="Comas I."/>
            <person name="Bryant J.M."/>
            <person name="Walker D."/>
            <person name="Smith N.H."/>
            <person name="Harris S.R."/>
            <person name="Thurston S."/>
            <person name="Gagneux S."/>
            <person name="Wood J."/>
            <person name="Antonio M."/>
            <person name="Quail M.A."/>
            <person name="Gehre F."/>
            <person name="Adegbola R.A."/>
            <person name="Parkhill J."/>
            <person name="de Jong B.C."/>
        </authorList>
    </citation>
    <scope>NUCLEOTIDE SEQUENCE [LARGE SCALE GENOMIC DNA]</scope>
    <source>
        <strain evidence="4 6">CIPT 140010059</strain>
    </source>
</reference>
<gene>
    <name evidence="4" type="ordered locus">MCAN_31251</name>
    <name evidence="5" type="ordered locus">MCAN_38641</name>
</gene>
<evidence type="ECO:0000259" key="3">
    <source>
        <dbReference type="PROSITE" id="PS50994"/>
    </source>
</evidence>
<feature type="region of interest" description="Disordered" evidence="2">
    <location>
        <begin position="326"/>
        <end position="346"/>
    </location>
</feature>
<reference evidence="4 6" key="3">
    <citation type="journal article" date="2013" name="Nat. Genet.">
        <title>Genomic analysis of smooth tubercle bacilli provides insights into ancestry and pathoadaptation of Mycobacterium tuberculosis.</title>
        <authorList>
            <person name="Supply P."/>
            <person name="Marceau M."/>
            <person name="Mangenot S."/>
            <person name="Roche D."/>
            <person name="Rouanet C."/>
            <person name="Khanna V."/>
            <person name="Majlessi L."/>
            <person name="Criscuolo A."/>
            <person name="Tap J."/>
            <person name="Pawlik A."/>
            <person name="Fiette L."/>
            <person name="Orgeur M."/>
            <person name="Fabre M."/>
            <person name="Parmentier C."/>
            <person name="Frigui W."/>
            <person name="Simeone R."/>
            <person name="Boritsch E.C."/>
            <person name="Debrie A.S."/>
            <person name="Willery E."/>
            <person name="Walker D."/>
            <person name="Quail M.A."/>
            <person name="Ma L."/>
            <person name="Bouchier C."/>
            <person name="Salvignol G."/>
            <person name="Sayes F."/>
            <person name="Cascioferro A."/>
            <person name="Seemann T."/>
            <person name="Barbe V."/>
            <person name="Locht C."/>
            <person name="Gutierrez M.C."/>
            <person name="Leclerc C."/>
            <person name="Bentley S.D."/>
            <person name="Stinear T.P."/>
            <person name="Brisse S."/>
            <person name="Medigue C."/>
            <person name="Parkhill J."/>
            <person name="Cruveiller S."/>
            <person name="Brosch R."/>
        </authorList>
    </citation>
    <scope>NUCLEOTIDE SEQUENCE [LARGE SCALE GENOMIC DNA]</scope>
    <source>
        <strain evidence="4 6">CIPT 140010059</strain>
    </source>
</reference>
<dbReference type="Pfam" id="PF13276">
    <property type="entry name" value="HTH_21"/>
    <property type="match status" value="1"/>
</dbReference>
<dbReference type="Proteomes" id="UP000008896">
    <property type="component" value="Chromosome"/>
</dbReference>
<dbReference type="PANTHER" id="PTHR46889">
    <property type="entry name" value="TRANSPOSASE INSF FOR INSERTION SEQUENCE IS3B-RELATED"/>
    <property type="match status" value="1"/>
</dbReference>
<evidence type="ECO:0000256" key="1">
    <source>
        <dbReference type="ARBA" id="ARBA00002286"/>
    </source>
</evidence>
<dbReference type="AlphaFoldDB" id="A0AB72XPK6"/>
<feature type="domain" description="Integrase catalytic" evidence="3">
    <location>
        <begin position="161"/>
        <end position="328"/>
    </location>
</feature>
<dbReference type="InterPro" id="IPR012337">
    <property type="entry name" value="RNaseH-like_sf"/>
</dbReference>
<dbReference type="InterPro" id="IPR001584">
    <property type="entry name" value="Integrase_cat-core"/>
</dbReference>
<accession>A0AB72XPK6</accession>
<dbReference type="InterPro" id="IPR025948">
    <property type="entry name" value="HTH-like_dom"/>
</dbReference>
<dbReference type="NCBIfam" id="NF033516">
    <property type="entry name" value="transpos_IS3"/>
    <property type="match status" value="1"/>
</dbReference>
<proteinExistence type="predicted"/>
<evidence type="ECO:0000256" key="2">
    <source>
        <dbReference type="SAM" id="MobiDB-lite"/>
    </source>
</evidence>
<dbReference type="Gene3D" id="3.30.420.10">
    <property type="entry name" value="Ribonuclease H-like superfamily/Ribonuclease H"/>
    <property type="match status" value="1"/>
</dbReference>
<protein>
    <submittedName>
        <fullName evidence="4">Integrase, catalytic region</fullName>
    </submittedName>
</protein>
<evidence type="ECO:0000313" key="4">
    <source>
        <dbReference type="EMBL" id="CCC45456.1"/>
    </source>
</evidence>
<feature type="region of interest" description="Disordered" evidence="2">
    <location>
        <begin position="137"/>
        <end position="163"/>
    </location>
</feature>
<dbReference type="SUPFAM" id="SSF53098">
    <property type="entry name" value="Ribonuclease H-like"/>
    <property type="match status" value="1"/>
</dbReference>
<reference evidence="4" key="1">
    <citation type="submission" date="2011-06" db="EMBL/GenBank/DDBJ databases">
        <authorList>
            <person name="Aslett M."/>
        </authorList>
    </citation>
    <scope>NUCLEOTIDE SEQUENCE</scope>
    <source>
        <strain evidence="4">CIPT 140010059</strain>
    </source>
</reference>
<dbReference type="KEGG" id="mce:MCAN_31251"/>